<sequence length="79" mass="7772">MTGPADHVELFGEAPTRVLLSVPPAAVAAVREAVDGAGLEVVELGDAGGDRLVVGELVDVTVADLDAAGRDVLPGALGA</sequence>
<reference evidence="1 2" key="1">
    <citation type="submission" date="2019-11" db="EMBL/GenBank/DDBJ databases">
        <title>Acidiferrimicrobium australis gen. nov., sp. nov., an acidophilic and obligately heterotrophic, member of the Actinobacteria that catalyses dissimilatory oxido- reduction of iron isolated from metal-rich acidic water in Chile.</title>
        <authorList>
            <person name="Gonzalez D."/>
            <person name="Huber K."/>
            <person name="Hedrich S."/>
            <person name="Rojas-Villalobos C."/>
            <person name="Quatrini R."/>
            <person name="Dinamarca M.A."/>
            <person name="Schwarz A."/>
            <person name="Canales C."/>
            <person name="Nancucheo I."/>
        </authorList>
    </citation>
    <scope>NUCLEOTIDE SEQUENCE [LARGE SCALE GENOMIC DNA]</scope>
    <source>
        <strain evidence="1 2">USS-CCA1</strain>
    </source>
</reference>
<organism evidence="1 2">
    <name type="scientific">Acidiferrimicrobium australe</name>
    <dbReference type="NCBI Taxonomy" id="2664430"/>
    <lineage>
        <taxon>Bacteria</taxon>
        <taxon>Bacillati</taxon>
        <taxon>Actinomycetota</taxon>
        <taxon>Acidimicrobiia</taxon>
        <taxon>Acidimicrobiales</taxon>
        <taxon>Acidimicrobiaceae</taxon>
        <taxon>Acidiferrimicrobium</taxon>
    </lineage>
</organism>
<proteinExistence type="predicted"/>
<dbReference type="EMBL" id="WJHE01000716">
    <property type="protein sequence ID" value="MST33767.1"/>
    <property type="molecule type" value="Genomic_DNA"/>
</dbReference>
<dbReference type="SUPFAM" id="SSF56042">
    <property type="entry name" value="PurM C-terminal domain-like"/>
    <property type="match status" value="1"/>
</dbReference>
<accession>A0ABW9QV69</accession>
<dbReference type="Gene3D" id="3.90.650.10">
    <property type="entry name" value="PurM-like C-terminal domain"/>
    <property type="match status" value="1"/>
</dbReference>
<evidence type="ECO:0000313" key="1">
    <source>
        <dbReference type="EMBL" id="MST33767.1"/>
    </source>
</evidence>
<evidence type="ECO:0000313" key="2">
    <source>
        <dbReference type="Proteomes" id="UP000437736"/>
    </source>
</evidence>
<name>A0ABW9QV69_9ACTN</name>
<gene>
    <name evidence="1" type="ORF">GHK86_13705</name>
</gene>
<dbReference type="InterPro" id="IPR036676">
    <property type="entry name" value="PurM-like_C_sf"/>
</dbReference>
<protein>
    <submittedName>
        <fullName evidence="1">Uncharacterized protein</fullName>
    </submittedName>
</protein>
<comment type="caution">
    <text evidence="1">The sequence shown here is derived from an EMBL/GenBank/DDBJ whole genome shotgun (WGS) entry which is preliminary data.</text>
</comment>
<keyword evidence="2" id="KW-1185">Reference proteome</keyword>
<dbReference type="Proteomes" id="UP000437736">
    <property type="component" value="Unassembled WGS sequence"/>
</dbReference>